<name>A0A0X3V3S0_9ACTN</name>
<dbReference type="Pfam" id="PF00668">
    <property type="entry name" value="Condensation"/>
    <property type="match status" value="1"/>
</dbReference>
<feature type="domain" description="Carrier" evidence="5">
    <location>
        <begin position="138"/>
        <end position="212"/>
    </location>
</feature>
<dbReference type="FunFam" id="1.10.1200.10:FF:000005">
    <property type="entry name" value="Nonribosomal peptide synthetase 1"/>
    <property type="match status" value="1"/>
</dbReference>
<dbReference type="InterPro" id="IPR010060">
    <property type="entry name" value="NRPS_synth"/>
</dbReference>
<evidence type="ECO:0000313" key="7">
    <source>
        <dbReference type="Proteomes" id="UP000053244"/>
    </source>
</evidence>
<dbReference type="PROSITE" id="PS00012">
    <property type="entry name" value="PHOSPHOPANTETHEINE"/>
    <property type="match status" value="1"/>
</dbReference>
<dbReference type="SUPFAM" id="SSF52777">
    <property type="entry name" value="CoA-dependent acyltransferases"/>
    <property type="match status" value="2"/>
</dbReference>
<keyword evidence="7" id="KW-1185">Reference proteome</keyword>
<keyword evidence="3" id="KW-0597">Phosphoprotein</keyword>
<dbReference type="Gene3D" id="1.10.1200.10">
    <property type="entry name" value="ACP-like"/>
    <property type="match status" value="1"/>
</dbReference>
<reference evidence="6 7" key="1">
    <citation type="submission" date="2015-10" db="EMBL/GenBank/DDBJ databases">
        <authorList>
            <person name="Gilbert D.G."/>
        </authorList>
    </citation>
    <scope>NUCLEOTIDE SEQUENCE [LARGE SCALE GENOMIC DNA]</scope>
    <source>
        <strain evidence="6 7">NRRL B-16712</strain>
    </source>
</reference>
<evidence type="ECO:0000313" key="6">
    <source>
        <dbReference type="EMBL" id="KUL39421.1"/>
    </source>
</evidence>
<dbReference type="InterPro" id="IPR023213">
    <property type="entry name" value="CAT-like_dom_sf"/>
</dbReference>
<dbReference type="Pfam" id="PF00550">
    <property type="entry name" value="PP-binding"/>
    <property type="match status" value="1"/>
</dbReference>
<dbReference type="EMBL" id="LLZH01000049">
    <property type="protein sequence ID" value="KUL39421.1"/>
    <property type="molecule type" value="Genomic_DNA"/>
</dbReference>
<organism evidence="6 7">
    <name type="scientific">Actinoplanes awajinensis subsp. mycoplanecinus</name>
    <dbReference type="NCBI Taxonomy" id="135947"/>
    <lineage>
        <taxon>Bacteria</taxon>
        <taxon>Bacillati</taxon>
        <taxon>Actinomycetota</taxon>
        <taxon>Actinomycetes</taxon>
        <taxon>Micromonosporales</taxon>
        <taxon>Micromonosporaceae</taxon>
        <taxon>Actinoplanes</taxon>
    </lineage>
</organism>
<dbReference type="Proteomes" id="UP000053244">
    <property type="component" value="Unassembled WGS sequence"/>
</dbReference>
<comment type="caution">
    <text evidence="6">The sequence shown here is derived from an EMBL/GenBank/DDBJ whole genome shotgun (WGS) entry which is preliminary data.</text>
</comment>
<dbReference type="Gene3D" id="3.30.559.10">
    <property type="entry name" value="Chloramphenicol acetyltransferase-like domain"/>
    <property type="match status" value="1"/>
</dbReference>
<dbReference type="Gene3D" id="3.30.559.30">
    <property type="entry name" value="Nonribosomal peptide synthetase, condensation domain"/>
    <property type="match status" value="1"/>
</dbReference>
<dbReference type="InterPro" id="IPR036736">
    <property type="entry name" value="ACP-like_sf"/>
</dbReference>
<comment type="cofactor">
    <cofactor evidence="1">
        <name>pantetheine 4'-phosphate</name>
        <dbReference type="ChEBI" id="CHEBI:47942"/>
    </cofactor>
</comment>
<evidence type="ECO:0000256" key="3">
    <source>
        <dbReference type="ARBA" id="ARBA00022553"/>
    </source>
</evidence>
<dbReference type="NCBIfam" id="TIGR01720">
    <property type="entry name" value="NRPS-para261"/>
    <property type="match status" value="1"/>
</dbReference>
<dbReference type="GO" id="GO:0008610">
    <property type="term" value="P:lipid biosynthetic process"/>
    <property type="evidence" value="ECO:0007669"/>
    <property type="project" value="UniProtKB-ARBA"/>
</dbReference>
<dbReference type="PANTHER" id="PTHR45398">
    <property type="match status" value="1"/>
</dbReference>
<dbReference type="SUPFAM" id="SSF56801">
    <property type="entry name" value="Acetyl-CoA synthetase-like"/>
    <property type="match status" value="1"/>
</dbReference>
<dbReference type="GO" id="GO:0003824">
    <property type="term" value="F:catalytic activity"/>
    <property type="evidence" value="ECO:0007669"/>
    <property type="project" value="InterPro"/>
</dbReference>
<dbReference type="InterPro" id="IPR009081">
    <property type="entry name" value="PP-bd_ACP"/>
</dbReference>
<evidence type="ECO:0000256" key="2">
    <source>
        <dbReference type="ARBA" id="ARBA00022450"/>
    </source>
</evidence>
<dbReference type="Gene3D" id="3.30.300.30">
    <property type="match status" value="1"/>
</dbReference>
<evidence type="ECO:0000259" key="5">
    <source>
        <dbReference type="PROSITE" id="PS50075"/>
    </source>
</evidence>
<dbReference type="InterPro" id="IPR020806">
    <property type="entry name" value="PKS_PP-bd"/>
</dbReference>
<dbReference type="SMART" id="SM00823">
    <property type="entry name" value="PKS_PP"/>
    <property type="match status" value="1"/>
</dbReference>
<proteinExistence type="predicted"/>
<keyword evidence="2" id="KW-0596">Phosphopantetheine</keyword>
<gene>
    <name evidence="6" type="ORF">ADL15_09715</name>
</gene>
<dbReference type="InterPro" id="IPR045851">
    <property type="entry name" value="AMP-bd_C_sf"/>
</dbReference>
<evidence type="ECO:0000256" key="4">
    <source>
        <dbReference type="SAM" id="MobiDB-lite"/>
    </source>
</evidence>
<accession>A0A0X3V3S0</accession>
<dbReference type="AlphaFoldDB" id="A0A0X3V3S0"/>
<dbReference type="PANTHER" id="PTHR45398:SF1">
    <property type="entry name" value="ENZYME, PUTATIVE (JCVI)-RELATED"/>
    <property type="match status" value="1"/>
</dbReference>
<protein>
    <recommendedName>
        <fullName evidence="5">Carrier domain-containing protein</fullName>
    </recommendedName>
</protein>
<evidence type="ECO:0000256" key="1">
    <source>
        <dbReference type="ARBA" id="ARBA00001957"/>
    </source>
</evidence>
<dbReference type="GO" id="GO:0031177">
    <property type="term" value="F:phosphopantetheine binding"/>
    <property type="evidence" value="ECO:0007669"/>
    <property type="project" value="InterPro"/>
</dbReference>
<dbReference type="InterPro" id="IPR001242">
    <property type="entry name" value="Condensation_dom"/>
</dbReference>
<dbReference type="InterPro" id="IPR006162">
    <property type="entry name" value="Ppantetheine_attach_site"/>
</dbReference>
<feature type="region of interest" description="Disordered" evidence="4">
    <location>
        <begin position="118"/>
        <end position="139"/>
    </location>
</feature>
<dbReference type="PROSITE" id="PS50075">
    <property type="entry name" value="CARRIER"/>
    <property type="match status" value="1"/>
</dbReference>
<sequence>MRACLSQEPVAAVDPELVHVIAAGLGYRALTTWCPDDDAAFDVVFVPAQVGAEVFDNVCRAVSAGRASLRAYGNDPLASRYTGDLTSRLRRQLGEMLPAHMVPAVLVPIDRLPLTPSGKLDRRALPAPELGTAHTSRAPRTPQEDLLCGLFAEVLGLPTVGVDDSFFDLGGDSILSIQLVSKARRAGIMISAQDVMQHKSVAALIAAAGAAAPAQDRHQDDGIGDVPATPVMEFVRHRGLNERDLHQAMVLHTPAGITFDQMSQVLQRVVDQHEMLRATVSVTADGQWNLHTRAAGSVRAGDLIDQVRARDSSLAEIRDILRERYPAALAGLDPASGVMLRAVWVDLGESQTGRLLLAVNHLAIDGVSWRILLEDLPEAWQAVRRHQPPAPTARTTSFRTWSHRLRQQAQQPDQLGTLPFWEDMLRAVSGGAEEESTATSGPVDETVMAFDAQTSDALLTVLPARYRTTPDVVFVAALAESCRRSALRYSHGLLVDLESHGRYDARLGVDTTRTVGWFTNIYPIRIDAGRSDEADFEAGGKSVANLLKSTKEQLNAVPQEGLGYGLLRYLNPDTAARLAALPTPAVAVNYLGRFGAVKQQDWALAAEADVLTVTGGAPLLHPIELTLLAQEHEEGVRLVATWRSASVDTGALVETWRDVLAAMARHAGADGAGGLTPSDVPLAALSQEQIDAIEAEWGR</sequence>
<dbReference type="SUPFAM" id="SSF47336">
    <property type="entry name" value="ACP-like"/>
    <property type="match status" value="1"/>
</dbReference>